<dbReference type="GO" id="GO:0016491">
    <property type="term" value="F:oxidoreductase activity"/>
    <property type="evidence" value="ECO:0007669"/>
    <property type="project" value="UniProtKB-KW"/>
</dbReference>
<evidence type="ECO:0000313" key="7">
    <source>
        <dbReference type="EMBL" id="MBC8431252.1"/>
    </source>
</evidence>
<dbReference type="PANTHER" id="PTHR42934:SF3">
    <property type="entry name" value="D-LACTATE DEHYDROGENASE"/>
    <property type="match status" value="1"/>
</dbReference>
<dbReference type="FunFam" id="1.10.45.10:FF:000001">
    <property type="entry name" value="D-lactate dehydrogenase mitochondrial"/>
    <property type="match status" value="1"/>
</dbReference>
<dbReference type="InterPro" id="IPR016166">
    <property type="entry name" value="FAD-bd_PCMH"/>
</dbReference>
<evidence type="ECO:0000256" key="1">
    <source>
        <dbReference type="ARBA" id="ARBA00001974"/>
    </source>
</evidence>
<dbReference type="Proteomes" id="UP000605201">
    <property type="component" value="Unassembled WGS sequence"/>
</dbReference>
<dbReference type="GO" id="GO:0071949">
    <property type="term" value="F:FAD binding"/>
    <property type="evidence" value="ECO:0007669"/>
    <property type="project" value="InterPro"/>
</dbReference>
<evidence type="ECO:0000256" key="2">
    <source>
        <dbReference type="ARBA" id="ARBA00008000"/>
    </source>
</evidence>
<dbReference type="InterPro" id="IPR006094">
    <property type="entry name" value="Oxid_FAD_bind_N"/>
</dbReference>
<comment type="caution">
    <text evidence="7">The sequence shown here is derived from an EMBL/GenBank/DDBJ whole genome shotgun (WGS) entry which is preliminary data.</text>
</comment>
<dbReference type="SUPFAM" id="SSF56176">
    <property type="entry name" value="FAD-binding/transporter-associated domain-like"/>
    <property type="match status" value="1"/>
</dbReference>
<dbReference type="PANTHER" id="PTHR42934">
    <property type="entry name" value="GLYCOLATE OXIDASE SUBUNIT GLCD"/>
    <property type="match status" value="1"/>
</dbReference>
<keyword evidence="5" id="KW-0560">Oxidoreductase</keyword>
<accession>A0A8J6P1I0</accession>
<evidence type="ECO:0000256" key="5">
    <source>
        <dbReference type="ARBA" id="ARBA00023002"/>
    </source>
</evidence>
<dbReference type="AlphaFoldDB" id="A0A8J6P1I0"/>
<proteinExistence type="inferred from homology"/>
<dbReference type="Gene3D" id="3.30.465.10">
    <property type="match status" value="1"/>
</dbReference>
<dbReference type="InterPro" id="IPR016164">
    <property type="entry name" value="FAD-linked_Oxase-like_C"/>
</dbReference>
<dbReference type="InterPro" id="IPR036318">
    <property type="entry name" value="FAD-bd_PCMH-like_sf"/>
</dbReference>
<dbReference type="EMBL" id="JACNIG010000124">
    <property type="protein sequence ID" value="MBC8431252.1"/>
    <property type="molecule type" value="Genomic_DNA"/>
</dbReference>
<dbReference type="SUPFAM" id="SSF55103">
    <property type="entry name" value="FAD-linked oxidases, C-terminal domain"/>
    <property type="match status" value="1"/>
</dbReference>
<gene>
    <name evidence="7" type="ORF">H8D96_04975</name>
</gene>
<keyword evidence="3" id="KW-0285">Flavoprotein</keyword>
<sequence>MPDAVLFPQNAQEISAVVNLANKDGFFVIPRGAGSGMTGGSLAVRGGVVLVMARMNRILKIDKDNLIAHVEPGVVTGRFHKAVEKEGLFYPPDPSSSEFSTLGGNVAECAGGPSAVKYGVTRDYVLGLEAVLPTGEIISTGVQTAKGVVGYDLTRLLVGSEGTLGIITRMTLRLLPQPEVVRVMTAVFDKIALAAETVSAIIRSGTIPRAIEFMDNASIRCVASHLKIALPVEAEALLLIEEDGKPDEVDLAIEQIKALCLSQGAKRVEIAGTKAEAENLWRARKAISPALFQYGPDKINEDIVVPRSKIPDMVKKISALRAETGLTMVSFGHAGDGNIHFNIMLDKKNEAQLKKAEGAVEALFDYTLQLGGTISGEHGIGITKAPYLAKEIGNDAMNLMKKIKKLFDPNGILNPGKIFPSA</sequence>
<dbReference type="InterPro" id="IPR016171">
    <property type="entry name" value="Vanillyl_alc_oxidase_C-sub2"/>
</dbReference>
<evidence type="ECO:0000313" key="8">
    <source>
        <dbReference type="Proteomes" id="UP000605201"/>
    </source>
</evidence>
<dbReference type="InterPro" id="IPR016169">
    <property type="entry name" value="FAD-bd_PCMH_sub2"/>
</dbReference>
<dbReference type="Pfam" id="PF01565">
    <property type="entry name" value="FAD_binding_4"/>
    <property type="match status" value="1"/>
</dbReference>
<comment type="cofactor">
    <cofactor evidence="1">
        <name>FAD</name>
        <dbReference type="ChEBI" id="CHEBI:57692"/>
    </cofactor>
</comment>
<evidence type="ECO:0000259" key="6">
    <source>
        <dbReference type="PROSITE" id="PS51387"/>
    </source>
</evidence>
<dbReference type="InterPro" id="IPR004113">
    <property type="entry name" value="FAD-bd_oxidored_4_C"/>
</dbReference>
<reference evidence="7 8" key="1">
    <citation type="submission" date="2020-08" db="EMBL/GenBank/DDBJ databases">
        <title>Bridging the membrane lipid divide: bacteria of the FCB group superphylum have the potential to synthesize archaeal ether lipids.</title>
        <authorList>
            <person name="Villanueva L."/>
            <person name="Von Meijenfeldt F.A.B."/>
            <person name="Westbye A.B."/>
            <person name="Yadav S."/>
            <person name="Hopmans E.C."/>
            <person name="Dutilh B.E."/>
            <person name="Sinninghe Damste J.S."/>
        </authorList>
    </citation>
    <scope>NUCLEOTIDE SEQUENCE [LARGE SCALE GENOMIC DNA]</scope>
    <source>
        <strain evidence="7">NIOZ-UU17</strain>
    </source>
</reference>
<evidence type="ECO:0000256" key="3">
    <source>
        <dbReference type="ARBA" id="ARBA00022630"/>
    </source>
</evidence>
<dbReference type="InterPro" id="IPR051914">
    <property type="entry name" value="FAD-linked_OxidoTrans_Type4"/>
</dbReference>
<dbReference type="FunFam" id="3.30.70.2740:FF:000001">
    <property type="entry name" value="D-lactate dehydrogenase mitochondrial"/>
    <property type="match status" value="1"/>
</dbReference>
<dbReference type="Gene3D" id="1.10.45.10">
    <property type="entry name" value="Vanillyl-alcohol Oxidase, Chain A, domain 4"/>
    <property type="match status" value="1"/>
</dbReference>
<keyword evidence="4" id="KW-0274">FAD</keyword>
<name>A0A8J6P1I0_9BACT</name>
<dbReference type="Gene3D" id="3.30.70.2740">
    <property type="match status" value="1"/>
</dbReference>
<dbReference type="Pfam" id="PF02913">
    <property type="entry name" value="FAD-oxidase_C"/>
    <property type="match status" value="1"/>
</dbReference>
<evidence type="ECO:0000256" key="4">
    <source>
        <dbReference type="ARBA" id="ARBA00022827"/>
    </source>
</evidence>
<organism evidence="7 8">
    <name type="scientific">Candidatus Desulfatibia vada</name>
    <dbReference type="NCBI Taxonomy" id="2841696"/>
    <lineage>
        <taxon>Bacteria</taxon>
        <taxon>Pseudomonadati</taxon>
        <taxon>Thermodesulfobacteriota</taxon>
        <taxon>Desulfobacteria</taxon>
        <taxon>Desulfobacterales</taxon>
        <taxon>Desulfobacterales incertae sedis</taxon>
        <taxon>Candidatus Desulfatibia</taxon>
    </lineage>
</organism>
<comment type="similarity">
    <text evidence="2">Belongs to the FAD-binding oxidoreductase/transferase type 4 family.</text>
</comment>
<dbReference type="PROSITE" id="PS51387">
    <property type="entry name" value="FAD_PCMH"/>
    <property type="match status" value="1"/>
</dbReference>
<feature type="domain" description="FAD-binding PCMH-type" evidence="6">
    <location>
        <begin position="1"/>
        <end position="177"/>
    </location>
</feature>
<protein>
    <submittedName>
        <fullName evidence="7">FAD-binding protein</fullName>
    </submittedName>
</protein>